<evidence type="ECO:0000313" key="3">
    <source>
        <dbReference type="Proteomes" id="UP000621799"/>
    </source>
</evidence>
<accession>A0A928Z8J4</accession>
<proteinExistence type="predicted"/>
<evidence type="ECO:0000313" key="2">
    <source>
        <dbReference type="EMBL" id="MBE9041650.1"/>
    </source>
</evidence>
<dbReference type="SUPFAM" id="SSF55729">
    <property type="entry name" value="Acyl-CoA N-acyltransferases (Nat)"/>
    <property type="match status" value="1"/>
</dbReference>
<name>A0A928Z8J4_9CYAN</name>
<dbReference type="Proteomes" id="UP000621799">
    <property type="component" value="Unassembled WGS sequence"/>
</dbReference>
<sequence>MKIQLASSEADIERCYPIVARWREIEKRSQFVRQIQEQQKFGYYFVYLEDDRIEAIAGFHIIQTLARGRVLYLDDWIGETSEYTSGYSRILFDWLMDYAREHSCQSLRLNSSVRNIQAHQFYFKNKMKIEAFQFSISV</sequence>
<dbReference type="EMBL" id="JADEXN010000226">
    <property type="protein sequence ID" value="MBE9041650.1"/>
    <property type="molecule type" value="Genomic_DNA"/>
</dbReference>
<reference evidence="2" key="1">
    <citation type="submission" date="2020-10" db="EMBL/GenBank/DDBJ databases">
        <authorList>
            <person name="Castelo-Branco R."/>
            <person name="Eusebio N."/>
            <person name="Adriana R."/>
            <person name="Vieira A."/>
            <person name="Brugerolle De Fraissinette N."/>
            <person name="Rezende De Castro R."/>
            <person name="Schneider M.P."/>
            <person name="Vasconcelos V."/>
            <person name="Leao P.N."/>
        </authorList>
    </citation>
    <scope>NUCLEOTIDE SEQUENCE</scope>
    <source>
        <strain evidence="2">LEGE 11467</strain>
    </source>
</reference>
<dbReference type="InterPro" id="IPR016181">
    <property type="entry name" value="Acyl_CoA_acyltransferase"/>
</dbReference>
<organism evidence="2 3">
    <name type="scientific">Zarconia navalis LEGE 11467</name>
    <dbReference type="NCBI Taxonomy" id="1828826"/>
    <lineage>
        <taxon>Bacteria</taxon>
        <taxon>Bacillati</taxon>
        <taxon>Cyanobacteriota</taxon>
        <taxon>Cyanophyceae</taxon>
        <taxon>Oscillatoriophycideae</taxon>
        <taxon>Oscillatoriales</taxon>
        <taxon>Oscillatoriales incertae sedis</taxon>
        <taxon>Zarconia</taxon>
        <taxon>Zarconia navalis</taxon>
    </lineage>
</organism>
<dbReference type="InterPro" id="IPR000182">
    <property type="entry name" value="GNAT_dom"/>
</dbReference>
<dbReference type="RefSeq" id="WP_264321848.1">
    <property type="nucleotide sequence ID" value="NZ_JADEXN010000226.1"/>
</dbReference>
<gene>
    <name evidence="2" type="ORF">IQ235_12750</name>
</gene>
<evidence type="ECO:0000259" key="1">
    <source>
        <dbReference type="PROSITE" id="PS51186"/>
    </source>
</evidence>
<dbReference type="PROSITE" id="PS51186">
    <property type="entry name" value="GNAT"/>
    <property type="match status" value="1"/>
</dbReference>
<dbReference type="Gene3D" id="3.40.630.30">
    <property type="match status" value="1"/>
</dbReference>
<dbReference type="AlphaFoldDB" id="A0A928Z8J4"/>
<comment type="caution">
    <text evidence="2">The sequence shown here is derived from an EMBL/GenBank/DDBJ whole genome shotgun (WGS) entry which is preliminary data.</text>
</comment>
<protein>
    <submittedName>
        <fullName evidence="2">GNAT family N-acetyltransferase</fullName>
    </submittedName>
</protein>
<dbReference type="Pfam" id="PF00583">
    <property type="entry name" value="Acetyltransf_1"/>
    <property type="match status" value="1"/>
</dbReference>
<feature type="domain" description="N-acetyltransferase" evidence="1">
    <location>
        <begin position="1"/>
        <end position="138"/>
    </location>
</feature>
<keyword evidence="3" id="KW-1185">Reference proteome</keyword>
<dbReference type="GO" id="GO:0016747">
    <property type="term" value="F:acyltransferase activity, transferring groups other than amino-acyl groups"/>
    <property type="evidence" value="ECO:0007669"/>
    <property type="project" value="InterPro"/>
</dbReference>